<dbReference type="SUPFAM" id="SSF47353">
    <property type="entry name" value="Retrovirus capsid dimerization domain-like"/>
    <property type="match status" value="1"/>
</dbReference>
<dbReference type="OrthoDB" id="8917677at2759"/>
<proteinExistence type="predicted"/>
<keyword evidence="2" id="KW-1185">Reference proteome</keyword>
<organism evidence="1 2">
    <name type="scientific">Holothuria leucospilota</name>
    <name type="common">Black long sea cucumber</name>
    <name type="synonym">Mertensiothuria leucospilota</name>
    <dbReference type="NCBI Taxonomy" id="206669"/>
    <lineage>
        <taxon>Eukaryota</taxon>
        <taxon>Metazoa</taxon>
        <taxon>Echinodermata</taxon>
        <taxon>Eleutherozoa</taxon>
        <taxon>Echinozoa</taxon>
        <taxon>Holothuroidea</taxon>
        <taxon>Aspidochirotacea</taxon>
        <taxon>Aspidochirotida</taxon>
        <taxon>Holothuriidae</taxon>
        <taxon>Holothuria</taxon>
    </lineage>
</organism>
<name>A0A9Q1HKJ1_HOLLE</name>
<dbReference type="PANTHER" id="PTHR46888:SF1">
    <property type="entry name" value="RIBONUCLEASE H"/>
    <property type="match status" value="1"/>
</dbReference>
<dbReference type="AlphaFoldDB" id="A0A9Q1HKJ1"/>
<dbReference type="Gene3D" id="1.10.4020.10">
    <property type="entry name" value="DNA breaking-rejoining enzymes"/>
    <property type="match status" value="1"/>
</dbReference>
<evidence type="ECO:0000313" key="1">
    <source>
        <dbReference type="EMBL" id="KAJ8048448.1"/>
    </source>
</evidence>
<evidence type="ECO:0000313" key="2">
    <source>
        <dbReference type="Proteomes" id="UP001152320"/>
    </source>
</evidence>
<accession>A0A9Q1HKJ1</accession>
<evidence type="ECO:0008006" key="3">
    <source>
        <dbReference type="Google" id="ProtNLM"/>
    </source>
</evidence>
<dbReference type="Proteomes" id="UP001152320">
    <property type="component" value="Chromosome 1"/>
</dbReference>
<gene>
    <name evidence="1" type="ORF">HOLleu_00772</name>
</gene>
<comment type="caution">
    <text evidence="1">The sequence shown here is derived from an EMBL/GenBank/DDBJ whole genome shotgun (WGS) entry which is preliminary data.</text>
</comment>
<sequence length="181" mass="21619">MTKLTSADDIHYWFKTFENLAKRYQISEAEHAQVLEPYLTGPAQLAYFALSQEDRQKYSVVKEAVLRRYQLTSNAYRTKFRRETKQHSETFIDFVARLEDYAFYWLKPSEELRKNSEYAAIQNKIVTDQFLSTIRDDTLRLKLVEKDDMCARDLAKLADDFVMQRRIIREGKKRQIFHTGR</sequence>
<dbReference type="PANTHER" id="PTHR46888">
    <property type="entry name" value="ZINC KNUCKLE DOMAINCONTAINING PROTEIN-RELATED"/>
    <property type="match status" value="1"/>
</dbReference>
<protein>
    <recommendedName>
        <fullName evidence="3">SCAN box domain-containing protein</fullName>
    </recommendedName>
</protein>
<dbReference type="InterPro" id="IPR038269">
    <property type="entry name" value="SCAN_sf"/>
</dbReference>
<reference evidence="1" key="1">
    <citation type="submission" date="2021-10" db="EMBL/GenBank/DDBJ databases">
        <title>Tropical sea cucumber genome reveals ecological adaptation and Cuvierian tubules defense mechanism.</title>
        <authorList>
            <person name="Chen T."/>
        </authorList>
    </citation>
    <scope>NUCLEOTIDE SEQUENCE</scope>
    <source>
        <strain evidence="1">Nanhai2018</strain>
        <tissue evidence="1">Muscle</tissue>
    </source>
</reference>
<dbReference type="EMBL" id="JAIZAY010000001">
    <property type="protein sequence ID" value="KAJ8048448.1"/>
    <property type="molecule type" value="Genomic_DNA"/>
</dbReference>